<evidence type="ECO:0000259" key="1">
    <source>
        <dbReference type="PROSITE" id="PS50053"/>
    </source>
</evidence>
<proteinExistence type="predicted"/>
<dbReference type="InterPro" id="IPR029071">
    <property type="entry name" value="Ubiquitin-like_domsf"/>
</dbReference>
<reference evidence="2" key="3">
    <citation type="submission" date="2025-09" db="UniProtKB">
        <authorList>
            <consortium name="Ensembl"/>
        </authorList>
    </citation>
    <scope>IDENTIFICATION</scope>
</reference>
<evidence type="ECO:0000313" key="2">
    <source>
        <dbReference type="Ensembl" id="ENSSAUP00010019081.1"/>
    </source>
</evidence>
<accession>A0A671UZJ0</accession>
<dbReference type="PROSITE" id="PS50053">
    <property type="entry name" value="UBIQUITIN_2"/>
    <property type="match status" value="1"/>
</dbReference>
<dbReference type="Proteomes" id="UP000472265">
    <property type="component" value="Chromosome 10"/>
</dbReference>
<feature type="domain" description="Ubiquitin-like" evidence="1">
    <location>
        <begin position="26"/>
        <end position="86"/>
    </location>
</feature>
<keyword evidence="3" id="KW-1185">Reference proteome</keyword>
<reference evidence="2" key="2">
    <citation type="submission" date="2025-08" db="UniProtKB">
        <authorList>
            <consortium name="Ensembl"/>
        </authorList>
    </citation>
    <scope>IDENTIFICATION</scope>
</reference>
<dbReference type="Ensembl" id="ENSSAUT00010020185.1">
    <property type="protein sequence ID" value="ENSSAUP00010019081.1"/>
    <property type="gene ID" value="ENSSAUG00010008623.1"/>
</dbReference>
<dbReference type="GeneTree" id="ENSGT01120000273238"/>
<dbReference type="Gene3D" id="3.10.20.90">
    <property type="entry name" value="Phosphatidylinositol 3-kinase Catalytic Subunit, Chain A, domain 1"/>
    <property type="match status" value="1"/>
</dbReference>
<evidence type="ECO:0000313" key="3">
    <source>
        <dbReference type="Proteomes" id="UP000472265"/>
    </source>
</evidence>
<dbReference type="Pfam" id="PF00240">
    <property type="entry name" value="ubiquitin"/>
    <property type="match status" value="1"/>
</dbReference>
<name>A0A671UZJ0_SPAAU</name>
<organism evidence="2 3">
    <name type="scientific">Sparus aurata</name>
    <name type="common">Gilthead sea bream</name>
    <dbReference type="NCBI Taxonomy" id="8175"/>
    <lineage>
        <taxon>Eukaryota</taxon>
        <taxon>Metazoa</taxon>
        <taxon>Chordata</taxon>
        <taxon>Craniata</taxon>
        <taxon>Vertebrata</taxon>
        <taxon>Euteleostomi</taxon>
        <taxon>Actinopterygii</taxon>
        <taxon>Neopterygii</taxon>
        <taxon>Teleostei</taxon>
        <taxon>Neoteleostei</taxon>
        <taxon>Acanthomorphata</taxon>
        <taxon>Eupercaria</taxon>
        <taxon>Spariformes</taxon>
        <taxon>Sparidae</taxon>
        <taxon>Sparus</taxon>
    </lineage>
</organism>
<protein>
    <recommendedName>
        <fullName evidence="1">Ubiquitin-like domain-containing protein</fullName>
    </recommendedName>
</protein>
<dbReference type="InterPro" id="IPR000626">
    <property type="entry name" value="Ubiquitin-like_dom"/>
</dbReference>
<sequence length="87" mass="9681">MGFQVHSPTGEEKIIDLCDNEEQMKKTTVLQLKQIIKKTFMTGMYIGHDNLQLIFGGKNLEEGALLVSHNIKHMSTIQTAIQLPGGV</sequence>
<dbReference type="SUPFAM" id="SSF54236">
    <property type="entry name" value="Ubiquitin-like"/>
    <property type="match status" value="1"/>
</dbReference>
<reference evidence="2" key="1">
    <citation type="submission" date="2021-04" db="EMBL/GenBank/DDBJ databases">
        <authorList>
            <consortium name="Wellcome Sanger Institute Data Sharing"/>
        </authorList>
    </citation>
    <scope>NUCLEOTIDE SEQUENCE [LARGE SCALE GENOMIC DNA]</scope>
</reference>
<dbReference type="AlphaFoldDB" id="A0A671UZJ0"/>